<comment type="caution">
    <text evidence="1">The sequence shown here is derived from an EMBL/GenBank/DDBJ whole genome shotgun (WGS) entry which is preliminary data.</text>
</comment>
<reference evidence="1 2" key="1">
    <citation type="journal article" date="2019" name="PLoS Pathog.">
        <title>Genome sequence of the bovine parasite Schistosoma bovis Tanzania.</title>
        <authorList>
            <person name="Oey H."/>
            <person name="Zakrzewski M."/>
            <person name="Gobert G."/>
            <person name="Gravermann K."/>
            <person name="Stoye J."/>
            <person name="Jones M."/>
            <person name="Mcmanus D."/>
            <person name="Krause L."/>
        </authorList>
    </citation>
    <scope>NUCLEOTIDE SEQUENCE [LARGE SCALE GENOMIC DNA]</scope>
    <source>
        <strain evidence="1 2">TAN1997</strain>
    </source>
</reference>
<gene>
    <name evidence="1" type="ORF">DC041_0011387</name>
</gene>
<protein>
    <submittedName>
        <fullName evidence="1">Uncharacterized protein</fullName>
    </submittedName>
</protein>
<name>A0A430QDQ7_SCHBO</name>
<keyword evidence="2" id="KW-1185">Reference proteome</keyword>
<sequence>MNSCSVSTGTIRKKPKKVISTEAFQASVAEREALAAAANLTLLPDEPPNRLVNVVGQALRHGKTVVYEVMRTAARQPDGELIPVGGLGTTASSTNLTTVQTNSQIDGALKNHQEGIGSLSVYRLNESKTIEWLSNRVSAVYKASYNCKNPVLVSQLRLIATSSSSDQYDGKSEDSRVPEFTSSKSFSKFLLFYPQIISLLHI</sequence>
<evidence type="ECO:0000313" key="2">
    <source>
        <dbReference type="Proteomes" id="UP000290809"/>
    </source>
</evidence>
<dbReference type="STRING" id="6184.A0A430QDQ7"/>
<dbReference type="AlphaFoldDB" id="A0A430QDQ7"/>
<dbReference type="EMBL" id="QMKO01001908">
    <property type="protein sequence ID" value="RTG85794.1"/>
    <property type="molecule type" value="Genomic_DNA"/>
</dbReference>
<proteinExistence type="predicted"/>
<accession>A0A430QDQ7</accession>
<dbReference type="Gene3D" id="1.10.20.120">
    <property type="match status" value="1"/>
</dbReference>
<dbReference type="Proteomes" id="UP000290809">
    <property type="component" value="Unassembled WGS sequence"/>
</dbReference>
<organism evidence="1 2">
    <name type="scientific">Schistosoma bovis</name>
    <name type="common">Blood fluke</name>
    <dbReference type="NCBI Taxonomy" id="6184"/>
    <lineage>
        <taxon>Eukaryota</taxon>
        <taxon>Metazoa</taxon>
        <taxon>Spiralia</taxon>
        <taxon>Lophotrochozoa</taxon>
        <taxon>Platyhelminthes</taxon>
        <taxon>Trematoda</taxon>
        <taxon>Digenea</taxon>
        <taxon>Strigeidida</taxon>
        <taxon>Schistosomatoidea</taxon>
        <taxon>Schistosomatidae</taxon>
        <taxon>Schistosoma</taxon>
    </lineage>
</organism>
<evidence type="ECO:0000313" key="1">
    <source>
        <dbReference type="EMBL" id="RTG85794.1"/>
    </source>
</evidence>